<sequence>MTSNYTYKPLNEAAKEIRVLCFEPQESEGEILKGRIEHISLLEEPATKYLAVSYTWGDALIRRTISIDGVEISVPVNSEIALRNLHNPTAIQYRLEGSEHAALASDAVMEDGVCRIWLDAVCINQDDLRERAQQVGLMHDVYSKAVAVLVWLGEDPAGIAQPAFESVYELARTGISSLFAAMSNDGNGRGEFVVRREDLPETVDRGHIQALFSLPWFERVWTIQEAVLNEQTVVILGRRSIDYSTVQLACMSLAQRHYNNDAAGGPISGVDLAVYRTKFNRNRAEDPNRLVDLLERMPFFSATEPRDRVYGALGLISDDTTHSIIDPSYTRTLPEVYARATVAGIVCSGLLRALMKAGNVHRPDPEDEMDKEMPSWAIKCHWKWSEELPVRVYSYRDVQECSTDFSQLPDSVEKSGWRVLPLHGVFLGGIISVSRVITMEDFSNHRQMVEMIQSLYLQTSAALPESESEGLGIIIRILWVLCEARYFKLFLGMSDEEEFIEMFMNQLGSFAGLLKIIWDTDYAGFDTEDLHDMLELLDRMLNMGAKGRRFFITHNGILGRGMPTTEPGDLVCELKGGEVPFMLRKEGEFFKLIGDCFADRLDDIFIMGASITDDISSLMTFNLI</sequence>
<dbReference type="EMBL" id="MU393429">
    <property type="protein sequence ID" value="KAI4869608.1"/>
    <property type="molecule type" value="Genomic_DNA"/>
</dbReference>
<protein>
    <submittedName>
        <fullName evidence="1">Heterokaryon incompatibility protein-domain-containing protein</fullName>
    </submittedName>
</protein>
<dbReference type="Proteomes" id="UP001497700">
    <property type="component" value="Unassembled WGS sequence"/>
</dbReference>
<name>A0ACB9ZF45_9PEZI</name>
<evidence type="ECO:0000313" key="1">
    <source>
        <dbReference type="EMBL" id="KAI4869608.1"/>
    </source>
</evidence>
<evidence type="ECO:0000313" key="2">
    <source>
        <dbReference type="Proteomes" id="UP001497700"/>
    </source>
</evidence>
<organism evidence="1 2">
    <name type="scientific">Hypoxylon rubiginosum</name>
    <dbReference type="NCBI Taxonomy" id="110542"/>
    <lineage>
        <taxon>Eukaryota</taxon>
        <taxon>Fungi</taxon>
        <taxon>Dikarya</taxon>
        <taxon>Ascomycota</taxon>
        <taxon>Pezizomycotina</taxon>
        <taxon>Sordariomycetes</taxon>
        <taxon>Xylariomycetidae</taxon>
        <taxon>Xylariales</taxon>
        <taxon>Hypoxylaceae</taxon>
        <taxon>Hypoxylon</taxon>
    </lineage>
</organism>
<accession>A0ACB9ZF45</accession>
<proteinExistence type="predicted"/>
<gene>
    <name evidence="1" type="ORF">F4820DRAFT_384693</name>
</gene>
<keyword evidence="2" id="KW-1185">Reference proteome</keyword>
<reference evidence="1 2" key="1">
    <citation type="journal article" date="2022" name="New Phytol.">
        <title>Ecological generalism drives hyperdiversity of secondary metabolite gene clusters in xylarialean endophytes.</title>
        <authorList>
            <person name="Franco M.E.E."/>
            <person name="Wisecaver J.H."/>
            <person name="Arnold A.E."/>
            <person name="Ju Y.M."/>
            <person name="Slot J.C."/>
            <person name="Ahrendt S."/>
            <person name="Moore L.P."/>
            <person name="Eastman K.E."/>
            <person name="Scott K."/>
            <person name="Konkel Z."/>
            <person name="Mondo S.J."/>
            <person name="Kuo A."/>
            <person name="Hayes R.D."/>
            <person name="Haridas S."/>
            <person name="Andreopoulos B."/>
            <person name="Riley R."/>
            <person name="LaButti K."/>
            <person name="Pangilinan J."/>
            <person name="Lipzen A."/>
            <person name="Amirebrahimi M."/>
            <person name="Yan J."/>
            <person name="Adam C."/>
            <person name="Keymanesh K."/>
            <person name="Ng V."/>
            <person name="Louie K."/>
            <person name="Northen T."/>
            <person name="Drula E."/>
            <person name="Henrissat B."/>
            <person name="Hsieh H.M."/>
            <person name="Youens-Clark K."/>
            <person name="Lutzoni F."/>
            <person name="Miadlikowska J."/>
            <person name="Eastwood D.C."/>
            <person name="Hamelin R.C."/>
            <person name="Grigoriev I.V."/>
            <person name="U'Ren J.M."/>
        </authorList>
    </citation>
    <scope>NUCLEOTIDE SEQUENCE [LARGE SCALE GENOMIC DNA]</scope>
    <source>
        <strain evidence="1 2">CBS 119005</strain>
    </source>
</reference>
<comment type="caution">
    <text evidence="1">The sequence shown here is derived from an EMBL/GenBank/DDBJ whole genome shotgun (WGS) entry which is preliminary data.</text>
</comment>